<keyword evidence="4 8" id="KW-0472">Membrane</keyword>
<dbReference type="InterPro" id="IPR012919">
    <property type="entry name" value="SUN_dom"/>
</dbReference>
<dbReference type="AlphaFoldDB" id="A0A8J0TW08"/>
<name>A0A8J0TW08_XENLA</name>
<keyword evidence="10" id="KW-1185">Reference proteome</keyword>
<evidence type="ECO:0000256" key="1">
    <source>
        <dbReference type="ARBA" id="ARBA00022692"/>
    </source>
</evidence>
<dbReference type="CTD" id="733164"/>
<feature type="coiled-coil region" evidence="6">
    <location>
        <begin position="447"/>
        <end position="507"/>
    </location>
</feature>
<dbReference type="Pfam" id="PF07738">
    <property type="entry name" value="Sad1_UNC"/>
    <property type="match status" value="1"/>
</dbReference>
<evidence type="ECO:0000256" key="2">
    <source>
        <dbReference type="ARBA" id="ARBA00022989"/>
    </source>
</evidence>
<dbReference type="GO" id="GO:0043495">
    <property type="term" value="F:protein-membrane adaptor activity"/>
    <property type="evidence" value="ECO:0007669"/>
    <property type="project" value="TreeGrafter"/>
</dbReference>
<protein>
    <submittedName>
        <fullName evidence="11">SUN domain-containing protein 1 isoform X16</fullName>
    </submittedName>
</protein>
<organism evidence="10 11">
    <name type="scientific">Xenopus laevis</name>
    <name type="common">African clawed frog</name>
    <dbReference type="NCBI Taxonomy" id="8355"/>
    <lineage>
        <taxon>Eukaryota</taxon>
        <taxon>Metazoa</taxon>
        <taxon>Chordata</taxon>
        <taxon>Craniata</taxon>
        <taxon>Vertebrata</taxon>
        <taxon>Euteleostomi</taxon>
        <taxon>Amphibia</taxon>
        <taxon>Batrachia</taxon>
        <taxon>Anura</taxon>
        <taxon>Pipoidea</taxon>
        <taxon>Pipidae</taxon>
        <taxon>Xenopodinae</taxon>
        <taxon>Xenopus</taxon>
        <taxon>Xenopus</taxon>
    </lineage>
</organism>
<evidence type="ECO:0000313" key="12">
    <source>
        <dbReference type="Xenbase" id="XB-GENE-995956"/>
    </source>
</evidence>
<reference evidence="11" key="1">
    <citation type="submission" date="2025-08" db="UniProtKB">
        <authorList>
            <consortium name="RefSeq"/>
        </authorList>
    </citation>
    <scope>IDENTIFICATION</scope>
    <source>
        <strain evidence="11">J_2021</strain>
        <tissue evidence="11">Erythrocytes</tissue>
    </source>
</reference>
<dbReference type="InterPro" id="IPR045119">
    <property type="entry name" value="SUN1-5"/>
</dbReference>
<keyword evidence="2 8" id="KW-1133">Transmembrane helix</keyword>
<evidence type="ECO:0000256" key="5">
    <source>
        <dbReference type="ARBA" id="ARBA00037816"/>
    </source>
</evidence>
<evidence type="ECO:0000313" key="10">
    <source>
        <dbReference type="Proteomes" id="UP000186698"/>
    </source>
</evidence>
<evidence type="ECO:0000259" key="9">
    <source>
        <dbReference type="PROSITE" id="PS51469"/>
    </source>
</evidence>
<evidence type="ECO:0000256" key="4">
    <source>
        <dbReference type="ARBA" id="ARBA00023136"/>
    </source>
</evidence>
<feature type="region of interest" description="Disordered" evidence="7">
    <location>
        <begin position="58"/>
        <end position="104"/>
    </location>
</feature>
<accession>A0A8J0TW08</accession>
<evidence type="ECO:0000256" key="3">
    <source>
        <dbReference type="ARBA" id="ARBA00023054"/>
    </source>
</evidence>
<feature type="transmembrane region" description="Helical" evidence="8">
    <location>
        <begin position="302"/>
        <end position="319"/>
    </location>
</feature>
<evidence type="ECO:0000256" key="7">
    <source>
        <dbReference type="SAM" id="MobiDB-lite"/>
    </source>
</evidence>
<dbReference type="PANTHER" id="PTHR12911">
    <property type="entry name" value="SAD1/UNC-84-LIKE PROTEIN-RELATED"/>
    <property type="match status" value="1"/>
</dbReference>
<sequence>MDYSHLHTYAPPQCLPDNTGYTYALSSSYSTEALDFETIHKLAPVFDSPRMSRRSLRLKTSTGNYADDSLNDSALSHRSVRQQHNSSRQFSSSHQSASRRSMTNASFQSSFNSQIADTSAVSSVLDASVIREQTEMSSIWGLDDEELIKDGNTTVIQSNGDFNSAETQTTMINGYTCSDCSIVSQRNDTLTALSASYSASGNVHAASGSKHSACGTLHTGSAITNAASGNIHAGSANEHSASSSMHASSTLVYSRDRSQKKSSRAASSLLWWLGTGWYQLATLVSLVNVFILTRCLSKLSKLLLLLLPLLLLLGLYLWSSDYTLLPAFSGLRLFPSDTSEETAASLKPSPEITKPSPGFKEEGLLYDTDRVKALEKQFGLIGRKHSDHMEDYKKMNLLVLKIQEQVQKMNDESHLSSMITNIFEQHFAKHTVEKKEPSLVDTSSSTINNHEARIVHLEALFEKLSQAIEEDRKLAESRASGGEIHDQSLLRSRIKSLEEEFENYKAAFLNSQTAQTSCDLPDCLLQKVDARVKESVQMMFANQENIPESLLQWLSANYVNKGDFNSRLQELELKILQNISYHVSLTKQIPSTKVVETAVTGAIDGISKEETQLMITNALRLYSQDRTGMADFALESGGGSILGTRCSETYGTKTALMSLFGIPLWYFSQSPRVVIQPDMYPGNCWAFKGTQGYLVVRLSRLIYPTAFSIEHIPKSLSPLGNITSAPKDFAVYGLDDEYQEDGQVLVRAVYDQEGEPLQIFHMMEEYKKPFQIVELRIFSNWGHQDFTCLYRFRAHGTPVQ</sequence>
<feature type="compositionally biased region" description="Low complexity" evidence="7">
    <location>
        <begin position="82"/>
        <end position="101"/>
    </location>
</feature>
<feature type="domain" description="SUN" evidence="9">
    <location>
        <begin position="638"/>
        <end position="799"/>
    </location>
</feature>
<dbReference type="PANTHER" id="PTHR12911:SF23">
    <property type="entry name" value="SUN DOMAIN-CONTAINING PROTEIN 1"/>
    <property type="match status" value="1"/>
</dbReference>
<evidence type="ECO:0000256" key="6">
    <source>
        <dbReference type="SAM" id="Coils"/>
    </source>
</evidence>
<proteinExistence type="predicted"/>
<feature type="transmembrane region" description="Helical" evidence="8">
    <location>
        <begin position="269"/>
        <end position="290"/>
    </location>
</feature>
<dbReference type="OrthoDB" id="342281at2759"/>
<dbReference type="GO" id="GO:0034993">
    <property type="term" value="C:meiotic nuclear membrane microtubule tethering complex"/>
    <property type="evidence" value="ECO:0007669"/>
    <property type="project" value="TreeGrafter"/>
</dbReference>
<dbReference type="Proteomes" id="UP000186698">
    <property type="component" value="Chromosome 9_10L"/>
</dbReference>
<dbReference type="FunFam" id="2.60.120.260:FF:000009">
    <property type="entry name" value="SUN domain-containing protein 1 isoform X1"/>
    <property type="match status" value="1"/>
</dbReference>
<dbReference type="InterPro" id="IPR032680">
    <property type="entry name" value="SUN1_N"/>
</dbReference>
<dbReference type="Xenbase" id="XB-GENE-995956">
    <property type="gene designation" value="sun1.L"/>
</dbReference>
<evidence type="ECO:0000313" key="11">
    <source>
        <dbReference type="RefSeq" id="XP_018091895.1"/>
    </source>
</evidence>
<dbReference type="GeneID" id="733164"/>
<dbReference type="Gene3D" id="2.60.120.260">
    <property type="entry name" value="Galactose-binding domain-like"/>
    <property type="match status" value="1"/>
</dbReference>
<evidence type="ECO:0000256" key="8">
    <source>
        <dbReference type="SAM" id="Phobius"/>
    </source>
</evidence>
<dbReference type="Pfam" id="PF09387">
    <property type="entry name" value="MRP"/>
    <property type="match status" value="1"/>
</dbReference>
<keyword evidence="1 8" id="KW-0812">Transmembrane</keyword>
<dbReference type="GO" id="GO:0005637">
    <property type="term" value="C:nuclear inner membrane"/>
    <property type="evidence" value="ECO:0007669"/>
    <property type="project" value="UniProtKB-SubCell"/>
</dbReference>
<keyword evidence="3 6" id="KW-0175">Coiled coil</keyword>
<dbReference type="RefSeq" id="XP_018091895.1">
    <property type="nucleotide sequence ID" value="XM_018236406.2"/>
</dbReference>
<comment type="subcellular location">
    <subcellularLocation>
        <location evidence="5">Nucleus inner membrane</location>
        <topology evidence="5">Single-pass type II membrane protein</topology>
    </subcellularLocation>
</comment>
<gene>
    <name evidence="11 12" type="primary">sun1.L</name>
</gene>
<dbReference type="AGR" id="Xenbase:XB-GENE-995956"/>
<dbReference type="PROSITE" id="PS51469">
    <property type="entry name" value="SUN"/>
    <property type="match status" value="1"/>
</dbReference>